<dbReference type="PANTHER" id="PTHR30469">
    <property type="entry name" value="MULTIDRUG RESISTANCE PROTEIN MDTA"/>
    <property type="match status" value="1"/>
</dbReference>
<organism evidence="3 4">
    <name type="scientific">Stakelama sediminis</name>
    <dbReference type="NCBI Taxonomy" id="463200"/>
    <lineage>
        <taxon>Bacteria</taxon>
        <taxon>Pseudomonadati</taxon>
        <taxon>Pseudomonadota</taxon>
        <taxon>Alphaproteobacteria</taxon>
        <taxon>Sphingomonadales</taxon>
        <taxon>Sphingomonadaceae</taxon>
        <taxon>Stakelama</taxon>
    </lineage>
</organism>
<evidence type="ECO:0000313" key="4">
    <source>
        <dbReference type="Proteomes" id="UP000554342"/>
    </source>
</evidence>
<protein>
    <submittedName>
        <fullName evidence="3">RND family efflux transporter MFP subunit</fullName>
    </submittedName>
</protein>
<dbReference type="NCBIfam" id="TIGR01730">
    <property type="entry name" value="RND_mfp"/>
    <property type="match status" value="1"/>
</dbReference>
<dbReference type="EMBL" id="JACIJI010000002">
    <property type="protein sequence ID" value="MBB5718612.1"/>
    <property type="molecule type" value="Genomic_DNA"/>
</dbReference>
<feature type="signal peptide" evidence="2">
    <location>
        <begin position="1"/>
        <end position="28"/>
    </location>
</feature>
<dbReference type="GO" id="GO:1990281">
    <property type="term" value="C:efflux pump complex"/>
    <property type="evidence" value="ECO:0007669"/>
    <property type="project" value="TreeGrafter"/>
</dbReference>
<comment type="similarity">
    <text evidence="1">Belongs to the membrane fusion protein (MFP) (TC 8.A.1) family.</text>
</comment>
<comment type="caution">
    <text evidence="3">The sequence shown here is derived from an EMBL/GenBank/DDBJ whole genome shotgun (WGS) entry which is preliminary data.</text>
</comment>
<proteinExistence type="inferred from homology"/>
<dbReference type="PANTHER" id="PTHR30469:SF15">
    <property type="entry name" value="HLYD FAMILY OF SECRETION PROTEINS"/>
    <property type="match status" value="1"/>
</dbReference>
<dbReference type="SUPFAM" id="SSF111369">
    <property type="entry name" value="HlyD-like secretion proteins"/>
    <property type="match status" value="1"/>
</dbReference>
<gene>
    <name evidence="3" type="ORF">FHR23_001535</name>
</gene>
<evidence type="ECO:0000256" key="1">
    <source>
        <dbReference type="ARBA" id="ARBA00009477"/>
    </source>
</evidence>
<dbReference type="AlphaFoldDB" id="A0A840YYL8"/>
<dbReference type="Gene3D" id="1.10.287.470">
    <property type="entry name" value="Helix hairpin bin"/>
    <property type="match status" value="1"/>
</dbReference>
<dbReference type="GO" id="GO:0015562">
    <property type="term" value="F:efflux transmembrane transporter activity"/>
    <property type="evidence" value="ECO:0007669"/>
    <property type="project" value="TreeGrafter"/>
</dbReference>
<dbReference type="Gene3D" id="2.40.30.170">
    <property type="match status" value="1"/>
</dbReference>
<reference evidence="3 4" key="1">
    <citation type="submission" date="2020-08" db="EMBL/GenBank/DDBJ databases">
        <title>Genomic Encyclopedia of Type Strains, Phase IV (KMG-IV): sequencing the most valuable type-strain genomes for metagenomic binning, comparative biology and taxonomic classification.</title>
        <authorList>
            <person name="Goeker M."/>
        </authorList>
    </citation>
    <scope>NUCLEOTIDE SEQUENCE [LARGE SCALE GENOMIC DNA]</scope>
    <source>
        <strain evidence="3 4">DSM 27203</strain>
    </source>
</reference>
<evidence type="ECO:0000256" key="2">
    <source>
        <dbReference type="SAM" id="SignalP"/>
    </source>
</evidence>
<dbReference type="InterPro" id="IPR006143">
    <property type="entry name" value="RND_pump_MFP"/>
</dbReference>
<feature type="chain" id="PRO_5032478462" evidence="2">
    <location>
        <begin position="29"/>
        <end position="342"/>
    </location>
</feature>
<dbReference type="RefSeq" id="WP_184002533.1">
    <property type="nucleotide sequence ID" value="NZ_BAABIF010000013.1"/>
</dbReference>
<keyword evidence="4" id="KW-1185">Reference proteome</keyword>
<name>A0A840YYL8_9SPHN</name>
<accession>A0A840YYL8</accession>
<sequence>MPAKAWRFAAFAALLPLAACGGSEQESAQPTVKTTGPAYTVQEVDAPVWKSVSAEIATVDQAQAMARIPGILTSFSVKDGDMVRKGQIIGRIVDTQLSHQSGAYGAQAAAAKAQAAQAQAELDRTKFLYQNGVYSKARLDQAQTAAAAARAQVNAAQQQQSAVNAVAGQGAIVAPSSGRVLRADIPAGSAVSPGMSIATITSGPVVLRLELPESLATQVHPGSPVIATDIDGQNREYRGSVVKVYPSVNAGQVRADAQMPGIDNRLVGRRIAAKVESGTHKALLVPQQYVITRYGLDYTYVRGRNGEVAMVPVQTAPAAEKGKVEILSGVSAGDTLVKEAAR</sequence>
<keyword evidence="2" id="KW-0732">Signal</keyword>
<evidence type="ECO:0000313" key="3">
    <source>
        <dbReference type="EMBL" id="MBB5718612.1"/>
    </source>
</evidence>
<dbReference type="Gene3D" id="2.40.420.20">
    <property type="match status" value="1"/>
</dbReference>
<dbReference type="Gene3D" id="2.40.50.100">
    <property type="match status" value="1"/>
</dbReference>
<dbReference type="Proteomes" id="UP000554342">
    <property type="component" value="Unassembled WGS sequence"/>
</dbReference>